<evidence type="ECO:0000256" key="1">
    <source>
        <dbReference type="SAM" id="Phobius"/>
    </source>
</evidence>
<comment type="caution">
    <text evidence="2">The sequence shown here is derived from an EMBL/GenBank/DDBJ whole genome shotgun (WGS) entry which is preliminary data.</text>
</comment>
<dbReference type="EMBL" id="JBBIAA010000084">
    <property type="protein sequence ID" value="MEJ5947065.1"/>
    <property type="molecule type" value="Genomic_DNA"/>
</dbReference>
<evidence type="ECO:0008006" key="4">
    <source>
        <dbReference type="Google" id="ProtNLM"/>
    </source>
</evidence>
<feature type="transmembrane region" description="Helical" evidence="1">
    <location>
        <begin position="43"/>
        <end position="64"/>
    </location>
</feature>
<name>A0ABU8RPM9_9ACTN</name>
<keyword evidence="1" id="KW-1133">Transmembrane helix</keyword>
<keyword evidence="1" id="KW-0472">Membrane</keyword>
<evidence type="ECO:0000313" key="3">
    <source>
        <dbReference type="Proteomes" id="UP001387100"/>
    </source>
</evidence>
<proteinExistence type="predicted"/>
<keyword evidence="1" id="KW-0812">Transmembrane</keyword>
<protein>
    <recommendedName>
        <fullName evidence="4">F0F1-ATPase subunit (Ca2+/Mg2+ transporter)</fullName>
    </recommendedName>
</protein>
<sequence>MAEKGSKRALLVVLSVFSAGLLVGGLFGLINYDSNFGREYQSLPGWAFGAICLSLAGVGVSYIVKVLRGQSVD</sequence>
<gene>
    <name evidence="2" type="ORF">WDZ17_17380</name>
</gene>
<dbReference type="Proteomes" id="UP001387100">
    <property type="component" value="Unassembled WGS sequence"/>
</dbReference>
<accession>A0ABU8RPM9</accession>
<evidence type="ECO:0000313" key="2">
    <source>
        <dbReference type="EMBL" id="MEJ5947065.1"/>
    </source>
</evidence>
<reference evidence="2 3" key="1">
    <citation type="journal article" date="2017" name="Int. J. Syst. Evol. Microbiol.">
        <title>Pseudokineococcus basanitobsidens sp. nov., isolated from volcanic rock.</title>
        <authorList>
            <person name="Lee D.W."/>
            <person name="Park M.Y."/>
            <person name="Kim J.J."/>
            <person name="Kim B.S."/>
        </authorList>
    </citation>
    <scope>NUCLEOTIDE SEQUENCE [LARGE SCALE GENOMIC DNA]</scope>
    <source>
        <strain evidence="2 3">DSM 103726</strain>
    </source>
</reference>
<keyword evidence="3" id="KW-1185">Reference proteome</keyword>
<feature type="transmembrane region" description="Helical" evidence="1">
    <location>
        <begin position="9"/>
        <end position="31"/>
    </location>
</feature>
<organism evidence="2 3">
    <name type="scientific">Pseudokineococcus basanitobsidens</name>
    <dbReference type="NCBI Taxonomy" id="1926649"/>
    <lineage>
        <taxon>Bacteria</taxon>
        <taxon>Bacillati</taxon>
        <taxon>Actinomycetota</taxon>
        <taxon>Actinomycetes</taxon>
        <taxon>Kineosporiales</taxon>
        <taxon>Kineosporiaceae</taxon>
        <taxon>Pseudokineococcus</taxon>
    </lineage>
</organism>
<dbReference type="RefSeq" id="WP_339576436.1">
    <property type="nucleotide sequence ID" value="NZ_JBBIAA010000084.1"/>
</dbReference>